<organism evidence="1 2">
    <name type="scientific">Massilia aquatica</name>
    <dbReference type="NCBI Taxonomy" id="2609000"/>
    <lineage>
        <taxon>Bacteria</taxon>
        <taxon>Pseudomonadati</taxon>
        <taxon>Pseudomonadota</taxon>
        <taxon>Betaproteobacteria</taxon>
        <taxon>Burkholderiales</taxon>
        <taxon>Oxalobacteraceae</taxon>
        <taxon>Telluria group</taxon>
        <taxon>Massilia</taxon>
    </lineage>
</organism>
<dbReference type="EMBL" id="VVIW01000005">
    <property type="protein sequence ID" value="NHZ40665.1"/>
    <property type="molecule type" value="Genomic_DNA"/>
</dbReference>
<accession>A0ABX0M880</accession>
<name>A0ABX0M880_9BURK</name>
<protein>
    <submittedName>
        <fullName evidence="1">Uncharacterized protein</fullName>
    </submittedName>
</protein>
<comment type="caution">
    <text evidence="1">The sequence shown here is derived from an EMBL/GenBank/DDBJ whole genome shotgun (WGS) entry which is preliminary data.</text>
</comment>
<gene>
    <name evidence="1" type="ORF">F1609_10940</name>
</gene>
<dbReference type="SUPFAM" id="SSF63825">
    <property type="entry name" value="YWTD domain"/>
    <property type="match status" value="1"/>
</dbReference>
<keyword evidence="2" id="KW-1185">Reference proteome</keyword>
<proteinExistence type="predicted"/>
<evidence type="ECO:0000313" key="2">
    <source>
        <dbReference type="Proteomes" id="UP000819052"/>
    </source>
</evidence>
<dbReference type="Proteomes" id="UP000819052">
    <property type="component" value="Unassembled WGS sequence"/>
</dbReference>
<evidence type="ECO:0000313" key="1">
    <source>
        <dbReference type="EMBL" id="NHZ40665.1"/>
    </source>
</evidence>
<reference evidence="1 2" key="1">
    <citation type="submission" date="2019-09" db="EMBL/GenBank/DDBJ databases">
        <title>Taxonomy of Antarctic Massilia spp.: description of Massilia rubra sp. nov., Massilia aquatica sp. nov., Massilia mucilaginosa sp. nov., Massilia frigida sp. nov. isolated from streams, lakes and regoliths.</title>
        <authorList>
            <person name="Holochova P."/>
            <person name="Sedlacek I."/>
            <person name="Kralova S."/>
            <person name="Maslanova I."/>
            <person name="Busse H.-J."/>
            <person name="Stankova E."/>
            <person name="Vrbovska V."/>
            <person name="Kovarovic V."/>
            <person name="Bartak M."/>
            <person name="Svec P."/>
            <person name="Pantucek R."/>
        </authorList>
    </citation>
    <scope>NUCLEOTIDE SEQUENCE [LARGE SCALE GENOMIC DNA]</scope>
    <source>
        <strain evidence="1 2">CCM 8693</strain>
    </source>
</reference>
<sequence length="166" mass="17916">MGNSGFNDLSGFSGNDLYAVGDAGAVWHFNGTAWEKLPFPSDRKLYTVTCGGDGCVYITDITGTVWKGCHGAWELVEQGHQTLPYADAAWFQDTLWCANDDGMRALENNRMVAAHLLEKHAVPDAVARISHCIDVSPDGKKMLVCGGQGAALHDGLAWQLLFSGNE</sequence>